<dbReference type="GO" id="GO:0008081">
    <property type="term" value="F:phosphoric diester hydrolase activity"/>
    <property type="evidence" value="ECO:0007669"/>
    <property type="project" value="TreeGrafter"/>
</dbReference>
<dbReference type="PROSITE" id="PS51999">
    <property type="entry name" value="ZF_GRF"/>
    <property type="match status" value="1"/>
</dbReference>
<feature type="active site" description="Proton donor/acceptor" evidence="10">
    <location>
        <position position="219"/>
    </location>
</feature>
<dbReference type="GO" id="GO:0003906">
    <property type="term" value="F:DNA-(apurinic or apyrimidinic site) endonuclease activity"/>
    <property type="evidence" value="ECO:0007669"/>
    <property type="project" value="TreeGrafter"/>
</dbReference>
<organism evidence="15 16">
    <name type="scientific">Zygosaccharomyces rouxii</name>
    <dbReference type="NCBI Taxonomy" id="4956"/>
    <lineage>
        <taxon>Eukaryota</taxon>
        <taxon>Fungi</taxon>
        <taxon>Dikarya</taxon>
        <taxon>Ascomycota</taxon>
        <taxon>Saccharomycotina</taxon>
        <taxon>Saccharomycetes</taxon>
        <taxon>Saccharomycetales</taxon>
        <taxon>Saccharomycetaceae</taxon>
        <taxon>Zygosaccharomyces</taxon>
    </lineage>
</organism>
<feature type="binding site" evidence="11">
    <location>
        <position position="350"/>
    </location>
    <ligand>
        <name>Mg(2+)</name>
        <dbReference type="ChEBI" id="CHEBI:18420"/>
        <label>1</label>
    </ligand>
</feature>
<comment type="cofactor">
    <cofactor evidence="1">
        <name>Mn(2+)</name>
        <dbReference type="ChEBI" id="CHEBI:29035"/>
    </cofactor>
</comment>
<dbReference type="GO" id="GO:0005634">
    <property type="term" value="C:nucleus"/>
    <property type="evidence" value="ECO:0007669"/>
    <property type="project" value="TreeGrafter"/>
</dbReference>
<dbReference type="GO" id="GO:0008270">
    <property type="term" value="F:zinc ion binding"/>
    <property type="evidence" value="ECO:0007669"/>
    <property type="project" value="UniProtKB-KW"/>
</dbReference>
<dbReference type="GO" id="GO:0008311">
    <property type="term" value="F:double-stranded DNA 3'-5' DNA exonuclease activity"/>
    <property type="evidence" value="ECO:0007669"/>
    <property type="project" value="TreeGrafter"/>
</dbReference>
<dbReference type="InterPro" id="IPR020848">
    <property type="entry name" value="AP_endonuclease_F1_CS"/>
</dbReference>
<feature type="domain" description="GRF-type" evidence="14">
    <location>
        <begin position="456"/>
        <end position="500"/>
    </location>
</feature>
<evidence type="ECO:0000259" key="14">
    <source>
        <dbReference type="PROSITE" id="PS51999"/>
    </source>
</evidence>
<keyword evidence="7" id="KW-0862">Zinc</keyword>
<dbReference type="Gene3D" id="3.60.10.10">
    <property type="entry name" value="Endonuclease/exonuclease/phosphatase"/>
    <property type="match status" value="1"/>
</dbReference>
<protein>
    <recommendedName>
        <fullName evidence="3">DNA-(apurinic or apyrimidinic site) endonuclease 2</fullName>
    </recommendedName>
</protein>
<dbReference type="GO" id="GO:0003677">
    <property type="term" value="F:DNA binding"/>
    <property type="evidence" value="ECO:0007669"/>
    <property type="project" value="InterPro"/>
</dbReference>
<evidence type="ECO:0000256" key="7">
    <source>
        <dbReference type="ARBA" id="ARBA00022833"/>
    </source>
</evidence>
<evidence type="ECO:0000313" key="16">
    <source>
        <dbReference type="Proteomes" id="UP000187013"/>
    </source>
</evidence>
<dbReference type="SUPFAM" id="SSF56219">
    <property type="entry name" value="DNase I-like"/>
    <property type="match status" value="1"/>
</dbReference>
<dbReference type="OrthoDB" id="391817at2759"/>
<keyword evidence="9" id="KW-0539">Nucleus</keyword>
<keyword evidence="6" id="KW-0378">Hydrolase</keyword>
<feature type="site" description="Transition state stabilizer" evidence="12">
    <location>
        <position position="221"/>
    </location>
</feature>
<evidence type="ECO:0000256" key="10">
    <source>
        <dbReference type="PIRSR" id="PIRSR604808-1"/>
    </source>
</evidence>
<name>A0A1Q2ZXT8_ZYGRO</name>
<dbReference type="Proteomes" id="UP000187013">
    <property type="component" value="Unassembled WGS sequence"/>
</dbReference>
<reference evidence="15 16" key="1">
    <citation type="submission" date="2016-08" db="EMBL/GenBank/DDBJ databases">
        <title>Draft genome sequence of allopolyploid Zygosaccharomyces rouxii.</title>
        <authorList>
            <person name="Watanabe J."/>
            <person name="Uehara K."/>
            <person name="Mogi Y."/>
            <person name="Tsukioka Y."/>
        </authorList>
    </citation>
    <scope>NUCLEOTIDE SEQUENCE [LARGE SCALE GENOMIC DNA]</scope>
    <source>
        <strain evidence="15 16">NBRC 110957</strain>
    </source>
</reference>
<evidence type="ECO:0000256" key="1">
    <source>
        <dbReference type="ARBA" id="ARBA00001936"/>
    </source>
</evidence>
<dbReference type="PROSITE" id="PS51435">
    <property type="entry name" value="AP_NUCLEASE_F1_4"/>
    <property type="match status" value="1"/>
</dbReference>
<comment type="cofactor">
    <cofactor evidence="11">
        <name>Mg(2+)</name>
        <dbReference type="ChEBI" id="CHEBI:18420"/>
    </cofactor>
    <cofactor evidence="11">
        <name>Mn(2+)</name>
        <dbReference type="ChEBI" id="CHEBI:29035"/>
    </cofactor>
    <text evidence="11">Probably binds two magnesium or manganese ions per subunit.</text>
</comment>
<feature type="binding site" evidence="11">
    <location>
        <position position="22"/>
    </location>
    <ligand>
        <name>Mg(2+)</name>
        <dbReference type="ChEBI" id="CHEBI:18420"/>
        <label>1</label>
    </ligand>
</feature>
<dbReference type="InterPro" id="IPR005135">
    <property type="entry name" value="Endo/exonuclease/phosphatase"/>
</dbReference>
<evidence type="ECO:0000256" key="12">
    <source>
        <dbReference type="PIRSR" id="PIRSR604808-3"/>
    </source>
</evidence>
<evidence type="ECO:0000313" key="15">
    <source>
        <dbReference type="EMBL" id="GAV48259.1"/>
    </source>
</evidence>
<evidence type="ECO:0000256" key="9">
    <source>
        <dbReference type="ARBA" id="ARBA00023242"/>
    </source>
</evidence>
<dbReference type="AlphaFoldDB" id="A0A1Q2ZXT8"/>
<dbReference type="InterPro" id="IPR010666">
    <property type="entry name" value="Znf_GRF"/>
</dbReference>
<evidence type="ECO:0000256" key="11">
    <source>
        <dbReference type="PIRSR" id="PIRSR604808-2"/>
    </source>
</evidence>
<evidence type="ECO:0000256" key="4">
    <source>
        <dbReference type="ARBA" id="ARBA00022723"/>
    </source>
</evidence>
<feature type="binding site" evidence="11">
    <location>
        <position position="351"/>
    </location>
    <ligand>
        <name>Mg(2+)</name>
        <dbReference type="ChEBI" id="CHEBI:18420"/>
        <label>1</label>
    </ligand>
</feature>
<comment type="caution">
    <text evidence="15">The sequence shown here is derived from an EMBL/GenBank/DDBJ whole genome shotgun (WGS) entry which is preliminary data.</text>
</comment>
<evidence type="ECO:0000256" key="3">
    <source>
        <dbReference type="ARBA" id="ARBA00013541"/>
    </source>
</evidence>
<sequence length="500" mass="56696">MACNTPIENDKAADACRFLTFNVNGLRTLFHYQPFSNMNQSIENVFDYFNADIITFQELKVERSALTKWGKLDNFYSFISIPQARKGYSGVGCWIRILPKDHPLHNSLKVIKAEEGITGRLGVKIGKDLVTYSSDSSIGIGGYESLPYNDEQEALKIDSEGRSVMVELASNTVVICVYCPANSTLSEEGELFRVKFLKILFKRIRNLDAMGKKVVLMGDLNVCRDLIDHAESLERASMPITDNMGGLEIEEKFQNSCRDFIINPDVPHRRLFNQMLSDSMFSEMALEGVLIDTTRLKQSRKRLKMYTVWNTFKNSRPANYGSRIDFVLTSTRMGVQVQSANILPQVMGSDHCPVYADIIYDPSDVGEKDFDVKIPKFEARYKYDLMHGNILDMFGKVKSQSVLGKVVKKPVSHSPKPVDKLIERNEARNLTITKPSNGEKEKISQLKNFFGEPPLCKHGKETILRTSKTLTNPGKRFWICKYPKGSFGDKLSSCGFFQWV</sequence>
<feature type="active site" evidence="10">
    <location>
        <position position="178"/>
    </location>
</feature>
<evidence type="ECO:0000256" key="2">
    <source>
        <dbReference type="ARBA" id="ARBA00007092"/>
    </source>
</evidence>
<dbReference type="eggNOG" id="KOG1294">
    <property type="taxonomic scope" value="Eukaryota"/>
</dbReference>
<feature type="active site" description="Proton acceptor" evidence="10">
    <location>
        <position position="351"/>
    </location>
</feature>
<feature type="binding site" evidence="11">
    <location>
        <position position="58"/>
    </location>
    <ligand>
        <name>Mg(2+)</name>
        <dbReference type="ChEBI" id="CHEBI:18420"/>
        <label>1</label>
    </ligand>
</feature>
<dbReference type="InterPro" id="IPR004808">
    <property type="entry name" value="AP_endonuc_1"/>
</dbReference>
<feature type="site" description="Important for catalytic activity" evidence="12">
    <location>
        <position position="325"/>
    </location>
</feature>
<proteinExistence type="inferred from homology"/>
<keyword evidence="4 11" id="KW-0479">Metal-binding</keyword>
<dbReference type="PROSITE" id="PS00728">
    <property type="entry name" value="AP_NUCLEASE_F1_3"/>
    <property type="match status" value="1"/>
</dbReference>
<dbReference type="Pfam" id="PF03372">
    <property type="entry name" value="Exo_endo_phos"/>
    <property type="match status" value="1"/>
</dbReference>
<keyword evidence="5 13" id="KW-0863">Zinc-finger</keyword>
<evidence type="ECO:0000256" key="5">
    <source>
        <dbReference type="ARBA" id="ARBA00022771"/>
    </source>
</evidence>
<feature type="binding site" evidence="11">
    <location>
        <position position="219"/>
    </location>
    <ligand>
        <name>Mg(2+)</name>
        <dbReference type="ChEBI" id="CHEBI:18420"/>
        <label>1</label>
    </ligand>
</feature>
<evidence type="ECO:0000256" key="6">
    <source>
        <dbReference type="ARBA" id="ARBA00022801"/>
    </source>
</evidence>
<comment type="similarity">
    <text evidence="2">Belongs to the DNA repair enzymes AP/ExoA family.</text>
</comment>
<dbReference type="PANTHER" id="PTHR22748:SF4">
    <property type="entry name" value="DNA-(APURINIC OR APYRIMIDINIC SITE) ENDONUCLEASE 2"/>
    <property type="match status" value="1"/>
</dbReference>
<keyword evidence="8 11" id="KW-0460">Magnesium</keyword>
<evidence type="ECO:0000256" key="8">
    <source>
        <dbReference type="ARBA" id="ARBA00022842"/>
    </source>
</evidence>
<dbReference type="PANTHER" id="PTHR22748">
    <property type="entry name" value="AP ENDONUCLEASE"/>
    <property type="match status" value="1"/>
</dbReference>
<keyword evidence="11" id="KW-0464">Manganese</keyword>
<dbReference type="GO" id="GO:0006284">
    <property type="term" value="P:base-excision repair"/>
    <property type="evidence" value="ECO:0007669"/>
    <property type="project" value="TreeGrafter"/>
</dbReference>
<evidence type="ECO:0000256" key="13">
    <source>
        <dbReference type="PROSITE-ProRule" id="PRU01343"/>
    </source>
</evidence>
<feature type="binding site" evidence="11">
    <location>
        <position position="221"/>
    </location>
    <ligand>
        <name>Mg(2+)</name>
        <dbReference type="ChEBI" id="CHEBI:18420"/>
        <label>1</label>
    </ligand>
</feature>
<gene>
    <name evidence="15" type="ORF">ZYGR_0I05560</name>
</gene>
<dbReference type="EMBL" id="BDGX01000009">
    <property type="protein sequence ID" value="GAV48259.1"/>
    <property type="molecule type" value="Genomic_DNA"/>
</dbReference>
<feature type="site" description="Interaction with DNA substrate" evidence="12">
    <location>
        <position position="351"/>
    </location>
</feature>
<accession>A0A1Q2ZXT8</accession>
<dbReference type="Pfam" id="PF06839">
    <property type="entry name" value="Zn_ribbon_GRF"/>
    <property type="match status" value="1"/>
</dbReference>
<dbReference type="InterPro" id="IPR036691">
    <property type="entry name" value="Endo/exonu/phosph_ase_sf"/>
</dbReference>